<dbReference type="Proteomes" id="UP000256970">
    <property type="component" value="Unassembled WGS sequence"/>
</dbReference>
<feature type="region of interest" description="Disordered" evidence="2">
    <location>
        <begin position="156"/>
        <end position="195"/>
    </location>
</feature>
<evidence type="ECO:0000313" key="4">
    <source>
        <dbReference type="Proteomes" id="UP000256970"/>
    </source>
</evidence>
<gene>
    <name evidence="3" type="ORF">BQ4739_LOCUS16719</name>
</gene>
<name>A0A383WGP8_TETOB</name>
<evidence type="ECO:0000313" key="3">
    <source>
        <dbReference type="EMBL" id="SZX76329.1"/>
    </source>
</evidence>
<evidence type="ECO:0000256" key="2">
    <source>
        <dbReference type="SAM" id="MobiDB-lite"/>
    </source>
</evidence>
<feature type="coiled-coil region" evidence="1">
    <location>
        <begin position="306"/>
        <end position="344"/>
    </location>
</feature>
<organism evidence="3 4">
    <name type="scientific">Tetradesmus obliquus</name>
    <name type="common">Green alga</name>
    <name type="synonym">Acutodesmus obliquus</name>
    <dbReference type="NCBI Taxonomy" id="3088"/>
    <lineage>
        <taxon>Eukaryota</taxon>
        <taxon>Viridiplantae</taxon>
        <taxon>Chlorophyta</taxon>
        <taxon>core chlorophytes</taxon>
        <taxon>Chlorophyceae</taxon>
        <taxon>CS clade</taxon>
        <taxon>Sphaeropleales</taxon>
        <taxon>Scenedesmaceae</taxon>
        <taxon>Tetradesmus</taxon>
    </lineage>
</organism>
<feature type="compositionally biased region" description="Polar residues" evidence="2">
    <location>
        <begin position="169"/>
        <end position="194"/>
    </location>
</feature>
<dbReference type="EMBL" id="FNXT01001255">
    <property type="protein sequence ID" value="SZX76329.1"/>
    <property type="molecule type" value="Genomic_DNA"/>
</dbReference>
<keyword evidence="1" id="KW-0175">Coiled coil</keyword>
<proteinExistence type="predicted"/>
<keyword evidence="4" id="KW-1185">Reference proteome</keyword>
<dbReference type="AlphaFoldDB" id="A0A383WGP8"/>
<reference evidence="3 4" key="1">
    <citation type="submission" date="2016-10" db="EMBL/GenBank/DDBJ databases">
        <authorList>
            <person name="Cai Z."/>
        </authorList>
    </citation>
    <scope>NUCLEOTIDE SEQUENCE [LARGE SCALE GENOMIC DNA]</scope>
</reference>
<evidence type="ECO:0000256" key="1">
    <source>
        <dbReference type="SAM" id="Coils"/>
    </source>
</evidence>
<feature type="coiled-coil region" evidence="1">
    <location>
        <begin position="4"/>
        <end position="45"/>
    </location>
</feature>
<accession>A0A383WGP8</accession>
<protein>
    <submittedName>
        <fullName evidence="3">Uncharacterized protein</fullName>
    </submittedName>
</protein>
<sequence length="473" mass="53183">MRQRDNWKKLLKALEDTAAAKLKELQHLQEQRELLKHKEDVLQQIVEGLAKSAQLMAASERYAEGADRQLLDQALQSLLRLELEIQFTLQEQPDGPQPAVAAAAAPVSNYIEYLHHVFEPGRAREVLAMSNDEIITTLGSLAGQCALQAVKDHARLGGWDQQQQQQQQPGTTPQSYSTGTGVPPAGTSSNSNGVQLQGSSSGLACSSSSTPAAPAGLAGTDAFEYICLTGVLFWWDMPRFIKVAFTNFETRQPLTPPPPEFWRLVAYQLQLTPHQIAVFKSLKELLGTAMGGMFAALEASVQEQQAVIQQEIAAQEEQELQQMLQQAQREQQLMMQQMQQQRLETQAFQQQQTPAEQQLVLQQMHSCQQQLLQRHMQQQQHALGEVARRGDALAAHETIVKKQVQVLSTWHIIWMHMGIVTMNTLTPQQHGVLLSCSYPSISRIDPILDFLDELEQQQQQQQRRRRQKPESQN</sequence>